<organism evidence="6 7">
    <name type="scientific">Winogradskya consettensis</name>
    <dbReference type="NCBI Taxonomy" id="113560"/>
    <lineage>
        <taxon>Bacteria</taxon>
        <taxon>Bacillati</taxon>
        <taxon>Actinomycetota</taxon>
        <taxon>Actinomycetes</taxon>
        <taxon>Micromonosporales</taxon>
        <taxon>Micromonosporaceae</taxon>
        <taxon>Winogradskya</taxon>
    </lineage>
</organism>
<dbReference type="InterPro" id="IPR023772">
    <property type="entry name" value="DNA-bd_HTH_TetR-type_CS"/>
</dbReference>
<dbReference type="GO" id="GO:0003700">
    <property type="term" value="F:DNA-binding transcription factor activity"/>
    <property type="evidence" value="ECO:0007669"/>
    <property type="project" value="TreeGrafter"/>
</dbReference>
<proteinExistence type="predicted"/>
<evidence type="ECO:0000256" key="3">
    <source>
        <dbReference type="ARBA" id="ARBA00023163"/>
    </source>
</evidence>
<evidence type="ECO:0000256" key="2">
    <source>
        <dbReference type="ARBA" id="ARBA00023125"/>
    </source>
</evidence>
<dbReference type="InterPro" id="IPR001647">
    <property type="entry name" value="HTH_TetR"/>
</dbReference>
<gene>
    <name evidence="6" type="ORF">Aco04nite_48010</name>
</gene>
<dbReference type="PROSITE" id="PS50977">
    <property type="entry name" value="HTH_TETR_2"/>
    <property type="match status" value="1"/>
</dbReference>
<dbReference type="PRINTS" id="PR00455">
    <property type="entry name" value="HTHTETR"/>
</dbReference>
<dbReference type="InterPro" id="IPR036271">
    <property type="entry name" value="Tet_transcr_reg_TetR-rel_C_sf"/>
</dbReference>
<dbReference type="PANTHER" id="PTHR30055">
    <property type="entry name" value="HTH-TYPE TRANSCRIPTIONAL REGULATOR RUTR"/>
    <property type="match status" value="1"/>
</dbReference>
<comment type="caution">
    <text evidence="6">The sequence shown here is derived from an EMBL/GenBank/DDBJ whole genome shotgun (WGS) entry which is preliminary data.</text>
</comment>
<dbReference type="InterPro" id="IPR050109">
    <property type="entry name" value="HTH-type_TetR-like_transc_reg"/>
</dbReference>
<dbReference type="EMBL" id="BOQP01000026">
    <property type="protein sequence ID" value="GIM75974.1"/>
    <property type="molecule type" value="Genomic_DNA"/>
</dbReference>
<dbReference type="SUPFAM" id="SSF48498">
    <property type="entry name" value="Tetracyclin repressor-like, C-terminal domain"/>
    <property type="match status" value="1"/>
</dbReference>
<keyword evidence="2 4" id="KW-0238">DNA-binding</keyword>
<dbReference type="Pfam" id="PF21597">
    <property type="entry name" value="TetR_C_43"/>
    <property type="match status" value="1"/>
</dbReference>
<dbReference type="InterPro" id="IPR009057">
    <property type="entry name" value="Homeodomain-like_sf"/>
</dbReference>
<evidence type="ECO:0000259" key="5">
    <source>
        <dbReference type="PROSITE" id="PS50977"/>
    </source>
</evidence>
<dbReference type="InterPro" id="IPR049445">
    <property type="entry name" value="TetR_SbtR-like_C"/>
</dbReference>
<evidence type="ECO:0000256" key="1">
    <source>
        <dbReference type="ARBA" id="ARBA00023015"/>
    </source>
</evidence>
<name>A0A919SQC3_9ACTN</name>
<reference evidence="6" key="1">
    <citation type="submission" date="2021-03" db="EMBL/GenBank/DDBJ databases">
        <title>Whole genome shotgun sequence of Actinoplanes consettensis NBRC 14913.</title>
        <authorList>
            <person name="Komaki H."/>
            <person name="Tamura T."/>
        </authorList>
    </citation>
    <scope>NUCLEOTIDE SEQUENCE</scope>
    <source>
        <strain evidence="6">NBRC 14913</strain>
    </source>
</reference>
<dbReference type="PANTHER" id="PTHR30055:SF234">
    <property type="entry name" value="HTH-TYPE TRANSCRIPTIONAL REGULATOR BETI"/>
    <property type="match status" value="1"/>
</dbReference>
<dbReference type="AlphaFoldDB" id="A0A919SQC3"/>
<feature type="domain" description="HTH tetR-type" evidence="5">
    <location>
        <begin position="60"/>
        <end position="119"/>
    </location>
</feature>
<dbReference type="SUPFAM" id="SSF46689">
    <property type="entry name" value="Homeodomain-like"/>
    <property type="match status" value="1"/>
</dbReference>
<accession>A0A919SQC3</accession>
<keyword evidence="7" id="KW-1185">Reference proteome</keyword>
<dbReference type="Pfam" id="PF00440">
    <property type="entry name" value="TetR_N"/>
    <property type="match status" value="1"/>
</dbReference>
<sequence length="266" mass="29264">MSVIGSALPDSQVALDPQVAPQMAMESSAAMDAQVAMDVRASTDAQASTESCRPLRRDAERNRLRVLEAAREVFAERGLAATLDDVAHHAGVGVGTVYRRFPTKEALVHEVLKSRFDEMVEIAEQSQHAATGWDGLTTLLRRSAEIHAADRGLRDVALSAGFGTHDPAKKGERIIPYVQQLVDRAQSEGTLRRDITIQDLLVGLLMVSEVAHHSRTIRPDAYSRYLQLFIDSLRPCPHTGDLGNPLTREDVDTLAAQWLPNCDPRR</sequence>
<dbReference type="Gene3D" id="1.10.357.10">
    <property type="entry name" value="Tetracycline Repressor, domain 2"/>
    <property type="match status" value="1"/>
</dbReference>
<evidence type="ECO:0000313" key="7">
    <source>
        <dbReference type="Proteomes" id="UP000680865"/>
    </source>
</evidence>
<feature type="DNA-binding region" description="H-T-H motif" evidence="4">
    <location>
        <begin position="82"/>
        <end position="101"/>
    </location>
</feature>
<keyword evidence="1" id="KW-0805">Transcription regulation</keyword>
<protein>
    <submittedName>
        <fullName evidence="6">TetR family transcriptional regulator</fullName>
    </submittedName>
</protein>
<dbReference type="PROSITE" id="PS01081">
    <property type="entry name" value="HTH_TETR_1"/>
    <property type="match status" value="1"/>
</dbReference>
<dbReference type="Proteomes" id="UP000680865">
    <property type="component" value="Unassembled WGS sequence"/>
</dbReference>
<evidence type="ECO:0000313" key="6">
    <source>
        <dbReference type="EMBL" id="GIM75974.1"/>
    </source>
</evidence>
<dbReference type="GO" id="GO:0000976">
    <property type="term" value="F:transcription cis-regulatory region binding"/>
    <property type="evidence" value="ECO:0007669"/>
    <property type="project" value="TreeGrafter"/>
</dbReference>
<keyword evidence="3" id="KW-0804">Transcription</keyword>
<evidence type="ECO:0000256" key="4">
    <source>
        <dbReference type="PROSITE-ProRule" id="PRU00335"/>
    </source>
</evidence>